<dbReference type="SUPFAM" id="SSF46689">
    <property type="entry name" value="Homeodomain-like"/>
    <property type="match status" value="1"/>
</dbReference>
<dbReference type="Pfam" id="PF13384">
    <property type="entry name" value="HTH_23"/>
    <property type="match status" value="1"/>
</dbReference>
<dbReference type="RefSeq" id="XP_022484213.1">
    <property type="nucleotide sequence ID" value="XM_022635938.1"/>
</dbReference>
<dbReference type="EMBL" id="LXJU01000026">
    <property type="protein sequence ID" value="OGE48758.1"/>
    <property type="molecule type" value="Genomic_DNA"/>
</dbReference>
<sequence>MAQLYTSQRSAIIYAHKNGATQVQLANDFGYSRRTIYNTLKRYSEGEKLENREKSGRPAIINL</sequence>
<protein>
    <submittedName>
        <fullName evidence="1">Uncharacterized protein</fullName>
    </submittedName>
</protein>
<organism evidence="1 2">
    <name type="scientific">Penicillium arizonense</name>
    <dbReference type="NCBI Taxonomy" id="1835702"/>
    <lineage>
        <taxon>Eukaryota</taxon>
        <taxon>Fungi</taxon>
        <taxon>Dikarya</taxon>
        <taxon>Ascomycota</taxon>
        <taxon>Pezizomycotina</taxon>
        <taxon>Eurotiomycetes</taxon>
        <taxon>Eurotiomycetidae</taxon>
        <taxon>Eurotiales</taxon>
        <taxon>Aspergillaceae</taxon>
        <taxon>Penicillium</taxon>
    </lineage>
</organism>
<proteinExistence type="predicted"/>
<evidence type="ECO:0000313" key="2">
    <source>
        <dbReference type="Proteomes" id="UP000177622"/>
    </source>
</evidence>
<name>A0A1F5L699_PENAI</name>
<dbReference type="Proteomes" id="UP000177622">
    <property type="component" value="Unassembled WGS sequence"/>
</dbReference>
<accession>A0A1F5L699</accession>
<comment type="caution">
    <text evidence="1">The sequence shown here is derived from an EMBL/GenBank/DDBJ whole genome shotgun (WGS) entry which is preliminary data.</text>
</comment>
<dbReference type="AlphaFoldDB" id="A0A1F5L699"/>
<dbReference type="GeneID" id="34580672"/>
<dbReference type="Gene3D" id="1.10.10.60">
    <property type="entry name" value="Homeodomain-like"/>
    <property type="match status" value="1"/>
</dbReference>
<evidence type="ECO:0000313" key="1">
    <source>
        <dbReference type="EMBL" id="OGE48758.1"/>
    </source>
</evidence>
<dbReference type="STRING" id="1835702.A0A1F5L699"/>
<reference evidence="1 2" key="1">
    <citation type="journal article" date="2016" name="Sci. Rep.">
        <title>Penicillium arizonense, a new, genome sequenced fungal species, reveals a high chemical diversity in secreted metabolites.</title>
        <authorList>
            <person name="Grijseels S."/>
            <person name="Nielsen J.C."/>
            <person name="Randelovic M."/>
            <person name="Nielsen J."/>
            <person name="Nielsen K.F."/>
            <person name="Workman M."/>
            <person name="Frisvad J.C."/>
        </authorList>
    </citation>
    <scope>NUCLEOTIDE SEQUENCE [LARGE SCALE GENOMIC DNA]</scope>
    <source>
        <strain evidence="1 2">CBS 141311</strain>
    </source>
</reference>
<gene>
    <name evidence="1" type="ORF">PENARI_c026G04749</name>
</gene>
<dbReference type="OrthoDB" id="5151590at2759"/>
<dbReference type="InterPro" id="IPR009057">
    <property type="entry name" value="Homeodomain-like_sf"/>
</dbReference>
<keyword evidence="2" id="KW-1185">Reference proteome</keyword>